<reference evidence="1" key="1">
    <citation type="submission" date="2016-05" db="EMBL/GenBank/DDBJ databases">
        <authorList>
            <person name="Lavstsen T."/>
            <person name="Jespersen J.S."/>
        </authorList>
    </citation>
    <scope>NUCLEOTIDE SEQUENCE</scope>
    <source>
        <tissue evidence="1">Brain</tissue>
    </source>
</reference>
<gene>
    <name evidence="1" type="primary">Nfu_g_1_009724</name>
</gene>
<accession>A0A1A8DQF9</accession>
<sequence length="66" mass="7728">TGWSQLLHEVFTKFFLTKHLNHSFPLVCKDYFKQYGKKSARKTSCPTFKAALVTMTIYKIFTVRPP</sequence>
<evidence type="ECO:0000313" key="1">
    <source>
        <dbReference type="EMBL" id="SBQ35059.1"/>
    </source>
</evidence>
<reference evidence="1" key="2">
    <citation type="submission" date="2016-06" db="EMBL/GenBank/DDBJ databases">
        <title>The genome of a short-lived fish provides insights into sex chromosome evolution and the genetic control of aging.</title>
        <authorList>
            <person name="Reichwald K."/>
            <person name="Felder M."/>
            <person name="Petzold A."/>
            <person name="Koch P."/>
            <person name="Groth M."/>
            <person name="Platzer M."/>
        </authorList>
    </citation>
    <scope>NUCLEOTIDE SEQUENCE</scope>
    <source>
        <tissue evidence="1">Brain</tissue>
    </source>
</reference>
<dbReference type="EMBL" id="HAEA01006579">
    <property type="protein sequence ID" value="SBQ35059.1"/>
    <property type="molecule type" value="Transcribed_RNA"/>
</dbReference>
<proteinExistence type="predicted"/>
<protein>
    <submittedName>
        <fullName evidence="1">Uncharacterized protein</fullName>
    </submittedName>
</protein>
<dbReference type="AlphaFoldDB" id="A0A1A8DQF9"/>
<feature type="non-terminal residue" evidence="1">
    <location>
        <position position="1"/>
    </location>
</feature>
<feature type="non-terminal residue" evidence="1">
    <location>
        <position position="66"/>
    </location>
</feature>
<name>A0A1A8DQF9_NOTKA</name>
<organism evidence="1">
    <name type="scientific">Nothobranchius kadleci</name>
    <name type="common">African annual killifish</name>
    <dbReference type="NCBI Taxonomy" id="1051664"/>
    <lineage>
        <taxon>Eukaryota</taxon>
        <taxon>Metazoa</taxon>
        <taxon>Chordata</taxon>
        <taxon>Craniata</taxon>
        <taxon>Vertebrata</taxon>
        <taxon>Euteleostomi</taxon>
        <taxon>Actinopterygii</taxon>
        <taxon>Neopterygii</taxon>
        <taxon>Teleostei</taxon>
        <taxon>Neoteleostei</taxon>
        <taxon>Acanthomorphata</taxon>
        <taxon>Ovalentaria</taxon>
        <taxon>Atherinomorphae</taxon>
        <taxon>Cyprinodontiformes</taxon>
        <taxon>Nothobranchiidae</taxon>
        <taxon>Nothobranchius</taxon>
    </lineage>
</organism>